<dbReference type="InterPro" id="IPR002129">
    <property type="entry name" value="PyrdxlP-dep_de-COase"/>
</dbReference>
<evidence type="ECO:0000256" key="6">
    <source>
        <dbReference type="RuleBase" id="RU000382"/>
    </source>
</evidence>
<evidence type="ECO:0000256" key="7">
    <source>
        <dbReference type="SAM" id="MobiDB-lite"/>
    </source>
</evidence>
<dbReference type="Pfam" id="PF00282">
    <property type="entry name" value="Pyridoxal_deC"/>
    <property type="match status" value="1"/>
</dbReference>
<dbReference type="GO" id="GO:0030170">
    <property type="term" value="F:pyridoxal phosphate binding"/>
    <property type="evidence" value="ECO:0007669"/>
    <property type="project" value="InterPro"/>
</dbReference>
<dbReference type="SUPFAM" id="SSF53383">
    <property type="entry name" value="PLP-dependent transferases"/>
    <property type="match status" value="1"/>
</dbReference>
<gene>
    <name evidence="8" type="ORF">ETB97_007390</name>
</gene>
<dbReference type="GO" id="GO:0005737">
    <property type="term" value="C:cytoplasm"/>
    <property type="evidence" value="ECO:0007669"/>
    <property type="project" value="TreeGrafter"/>
</dbReference>
<dbReference type="GO" id="GO:0016831">
    <property type="term" value="F:carboxy-lyase activity"/>
    <property type="evidence" value="ECO:0007669"/>
    <property type="project" value="UniProtKB-KW"/>
</dbReference>
<evidence type="ECO:0000313" key="9">
    <source>
        <dbReference type="Proteomes" id="UP000541154"/>
    </source>
</evidence>
<dbReference type="InterPro" id="IPR015424">
    <property type="entry name" value="PyrdxlP-dep_Trfase"/>
</dbReference>
<dbReference type="InterPro" id="IPR015421">
    <property type="entry name" value="PyrdxlP-dep_Trfase_major"/>
</dbReference>
<proteinExistence type="inferred from homology"/>
<dbReference type="GO" id="GO:0019752">
    <property type="term" value="P:carboxylic acid metabolic process"/>
    <property type="evidence" value="ECO:0007669"/>
    <property type="project" value="InterPro"/>
</dbReference>
<evidence type="ECO:0000256" key="2">
    <source>
        <dbReference type="ARBA" id="ARBA00009533"/>
    </source>
</evidence>
<sequence length="215" mass="23451">MQVFGHLRAVSPPGVDEPITQPGEGSGTSKASAYPDQHGLSYRLHLPPTARGIFVSGGSLTSIIVARNAILAPNDYPRALIYIGDQIRKVPSDDSCRMRVRALRKQIQDGKAKGLFPFLIVGTFGCTGSGAIDPRKELSDITKEENFWLYVDGAYGASAALSHSRHQTALALGYADSVAWDEHERLLQTYGCGMLFDRGKPNLFSGFHMDSHFIK</sequence>
<feature type="region of interest" description="Disordered" evidence="7">
    <location>
        <begin position="11"/>
        <end position="33"/>
    </location>
</feature>
<accession>A0A8H6EAC9</accession>
<evidence type="ECO:0000256" key="4">
    <source>
        <dbReference type="ARBA" id="ARBA00022898"/>
    </source>
</evidence>
<evidence type="ECO:0000256" key="1">
    <source>
        <dbReference type="ARBA" id="ARBA00001933"/>
    </source>
</evidence>
<comment type="cofactor">
    <cofactor evidence="1 6">
        <name>pyridoxal 5'-phosphate</name>
        <dbReference type="ChEBI" id="CHEBI:597326"/>
    </cofactor>
</comment>
<dbReference type="EMBL" id="SPNV01000032">
    <property type="protein sequence ID" value="KAF5864558.1"/>
    <property type="molecule type" value="Genomic_DNA"/>
</dbReference>
<dbReference type="Gene3D" id="3.40.640.10">
    <property type="entry name" value="Type I PLP-dependent aspartate aminotransferase-like (Major domain)"/>
    <property type="match status" value="1"/>
</dbReference>
<dbReference type="PANTHER" id="PTHR45677:SF8">
    <property type="entry name" value="CYSTEINE SULFINIC ACID DECARBOXYLASE"/>
    <property type="match status" value="1"/>
</dbReference>
<comment type="similarity">
    <text evidence="2 6">Belongs to the group II decarboxylase family.</text>
</comment>
<comment type="caution">
    <text evidence="8">The sequence shown here is derived from an EMBL/GenBank/DDBJ whole genome shotgun (WGS) entry which is preliminary data.</text>
</comment>
<keyword evidence="5 6" id="KW-0456">Lyase</keyword>
<dbReference type="PANTHER" id="PTHR45677">
    <property type="entry name" value="GLUTAMATE DECARBOXYLASE-RELATED"/>
    <property type="match status" value="1"/>
</dbReference>
<keyword evidence="3" id="KW-0210">Decarboxylase</keyword>
<evidence type="ECO:0000256" key="3">
    <source>
        <dbReference type="ARBA" id="ARBA00022793"/>
    </source>
</evidence>
<reference evidence="8 9" key="1">
    <citation type="submission" date="2019-04" db="EMBL/GenBank/DDBJ databases">
        <title>Aspergillus burnettii sp. nov., novel species from soil in southeast Queensland.</title>
        <authorList>
            <person name="Gilchrist C.L.M."/>
            <person name="Pitt J.I."/>
            <person name="Lange L."/>
            <person name="Lacey H.J."/>
            <person name="Vuong D."/>
            <person name="Midgley D.J."/>
            <person name="Greenfield P."/>
            <person name="Bradbury M."/>
            <person name="Lacey E."/>
            <person name="Busk P.K."/>
            <person name="Pilgaard B."/>
            <person name="Chooi Y.H."/>
            <person name="Piggott A.M."/>
        </authorList>
    </citation>
    <scope>NUCLEOTIDE SEQUENCE [LARGE SCALE GENOMIC DNA]</scope>
    <source>
        <strain evidence="8 9">FRR 5400</strain>
    </source>
</reference>
<keyword evidence="9" id="KW-1185">Reference proteome</keyword>
<evidence type="ECO:0000256" key="5">
    <source>
        <dbReference type="ARBA" id="ARBA00023239"/>
    </source>
</evidence>
<dbReference type="AlphaFoldDB" id="A0A8H6EAC9"/>
<dbReference type="Proteomes" id="UP000541154">
    <property type="component" value="Unassembled WGS sequence"/>
</dbReference>
<organism evidence="8 9">
    <name type="scientific">Petromyces alliaceus</name>
    <name type="common">Aspergillus alliaceus</name>
    <dbReference type="NCBI Taxonomy" id="209559"/>
    <lineage>
        <taxon>Eukaryota</taxon>
        <taxon>Fungi</taxon>
        <taxon>Dikarya</taxon>
        <taxon>Ascomycota</taxon>
        <taxon>Pezizomycotina</taxon>
        <taxon>Eurotiomycetes</taxon>
        <taxon>Eurotiomycetidae</taxon>
        <taxon>Eurotiales</taxon>
        <taxon>Aspergillaceae</taxon>
        <taxon>Aspergillus</taxon>
        <taxon>Aspergillus subgen. Circumdati</taxon>
    </lineage>
</organism>
<name>A0A8H6EAC9_PETAA</name>
<evidence type="ECO:0000313" key="8">
    <source>
        <dbReference type="EMBL" id="KAF5864558.1"/>
    </source>
</evidence>
<keyword evidence="4 6" id="KW-0663">Pyridoxal phosphate</keyword>
<protein>
    <submittedName>
        <fullName evidence="8">Uncharacterized protein</fullName>
    </submittedName>
</protein>